<keyword evidence="2" id="KW-1133">Transmembrane helix</keyword>
<proteinExistence type="predicted"/>
<dbReference type="EMBL" id="JADWDJ010000008">
    <property type="protein sequence ID" value="KAG5277460.1"/>
    <property type="molecule type" value="Genomic_DNA"/>
</dbReference>
<accession>A0AAV6GUS8</accession>
<evidence type="ECO:0000256" key="1">
    <source>
        <dbReference type="SAM" id="MobiDB-lite"/>
    </source>
</evidence>
<dbReference type="AlphaFoldDB" id="A0AAV6GUS8"/>
<evidence type="ECO:0000313" key="3">
    <source>
        <dbReference type="EMBL" id="KAG5277460.1"/>
    </source>
</evidence>
<feature type="compositionally biased region" description="Polar residues" evidence="1">
    <location>
        <begin position="152"/>
        <end position="175"/>
    </location>
</feature>
<feature type="non-terminal residue" evidence="3">
    <location>
        <position position="1"/>
    </location>
</feature>
<evidence type="ECO:0000313" key="4">
    <source>
        <dbReference type="Proteomes" id="UP000823561"/>
    </source>
</evidence>
<feature type="compositionally biased region" description="Pro residues" evidence="1">
    <location>
        <begin position="127"/>
        <end position="137"/>
    </location>
</feature>
<keyword evidence="4" id="KW-1185">Reference proteome</keyword>
<organism evidence="3 4">
    <name type="scientific">Alosa alosa</name>
    <name type="common">allis shad</name>
    <dbReference type="NCBI Taxonomy" id="278164"/>
    <lineage>
        <taxon>Eukaryota</taxon>
        <taxon>Metazoa</taxon>
        <taxon>Chordata</taxon>
        <taxon>Craniata</taxon>
        <taxon>Vertebrata</taxon>
        <taxon>Euteleostomi</taxon>
        <taxon>Actinopterygii</taxon>
        <taxon>Neopterygii</taxon>
        <taxon>Teleostei</taxon>
        <taxon>Clupei</taxon>
        <taxon>Clupeiformes</taxon>
        <taxon>Clupeoidei</taxon>
        <taxon>Clupeidae</taxon>
        <taxon>Alosa</taxon>
    </lineage>
</organism>
<name>A0AAV6GUS8_9TELE</name>
<reference evidence="3" key="1">
    <citation type="submission" date="2020-10" db="EMBL/GenBank/DDBJ databases">
        <title>Chromosome-scale genome assembly of the Allis shad, Alosa alosa.</title>
        <authorList>
            <person name="Margot Z."/>
            <person name="Christophe K."/>
            <person name="Cabau C."/>
            <person name="Louis A."/>
            <person name="Berthelot C."/>
            <person name="Parey E."/>
            <person name="Roest Crollius H."/>
            <person name="Montfort J."/>
            <person name="Robinson-Rechavi M."/>
            <person name="Bucao C."/>
            <person name="Bouchez O."/>
            <person name="Gislard M."/>
            <person name="Lluch J."/>
            <person name="Milhes M."/>
            <person name="Lampietro C."/>
            <person name="Lopez Roques C."/>
            <person name="Donnadieu C."/>
            <person name="Braasch I."/>
            <person name="Desvignes T."/>
            <person name="Postlethwait J."/>
            <person name="Bobe J."/>
            <person name="Guiguen Y."/>
        </authorList>
    </citation>
    <scope>NUCLEOTIDE SEQUENCE</scope>
    <source>
        <strain evidence="3">M-15738</strain>
        <tissue evidence="3">Blood</tissue>
    </source>
</reference>
<feature type="compositionally biased region" description="Basic residues" evidence="1">
    <location>
        <begin position="142"/>
        <end position="151"/>
    </location>
</feature>
<keyword evidence="2" id="KW-0812">Transmembrane</keyword>
<comment type="caution">
    <text evidence="3">The sequence shown here is derived from an EMBL/GenBank/DDBJ whole genome shotgun (WGS) entry which is preliminary data.</text>
</comment>
<dbReference type="Proteomes" id="UP000823561">
    <property type="component" value="Chromosome 8"/>
</dbReference>
<evidence type="ECO:0000256" key="2">
    <source>
        <dbReference type="SAM" id="Phobius"/>
    </source>
</evidence>
<feature type="transmembrane region" description="Helical" evidence="2">
    <location>
        <begin position="20"/>
        <end position="50"/>
    </location>
</feature>
<sequence length="175" mass="19588">HEEVVFQWRKDPVLLHRLASILPVACSSVFLPPFTASFFLSFFLSLYCFLAGRAQKKKINKCSHFLVWGDNSGVALKRAQCVCVCVRERVGRGFTSQTSLHRQPRGAQLHAYTPLSHHLTEDHIDNIPPPLPPPPQAAPHTHTLRKPHPRSLKTTDSPASASTVPKLTARSWKQS</sequence>
<protein>
    <submittedName>
        <fullName evidence="3">Uncharacterized protein</fullName>
    </submittedName>
</protein>
<keyword evidence="2" id="KW-0472">Membrane</keyword>
<feature type="region of interest" description="Disordered" evidence="1">
    <location>
        <begin position="122"/>
        <end position="175"/>
    </location>
</feature>
<gene>
    <name evidence="3" type="ORF">AALO_G00117870</name>
</gene>